<dbReference type="OrthoDB" id="1753012at2"/>
<dbReference type="InterPro" id="IPR054656">
    <property type="entry name" value="DVU_1557-like"/>
</dbReference>
<evidence type="ECO:0000313" key="3">
    <source>
        <dbReference type="Proteomes" id="UP000325255"/>
    </source>
</evidence>
<dbReference type="EMBL" id="VWPK01000014">
    <property type="protein sequence ID" value="KAA5612200.1"/>
    <property type="molecule type" value="Genomic_DNA"/>
</dbReference>
<gene>
    <name evidence="2" type="ORF">F1189_11100</name>
</gene>
<evidence type="ECO:0000313" key="2">
    <source>
        <dbReference type="EMBL" id="KAA5612200.1"/>
    </source>
</evidence>
<dbReference type="RefSeq" id="WP_150040808.1">
    <property type="nucleotide sequence ID" value="NZ_OW485601.1"/>
</dbReference>
<reference evidence="2 3" key="1">
    <citation type="submission" date="2019-09" db="EMBL/GenBank/DDBJ databases">
        <title>Genome sequence of Rhodovastum atsumiense, a diverse member of the Acetobacteraceae family of non-sulfur purple photosynthetic bacteria.</title>
        <authorList>
            <person name="Meyer T."/>
            <person name="Kyndt J."/>
        </authorList>
    </citation>
    <scope>NUCLEOTIDE SEQUENCE [LARGE SCALE GENOMIC DNA]</scope>
    <source>
        <strain evidence="2 3">DSM 21279</strain>
    </source>
</reference>
<dbReference type="InterPro" id="IPR055902">
    <property type="entry name" value="DUF7479"/>
</dbReference>
<organism evidence="2 3">
    <name type="scientific">Rhodovastum atsumiense</name>
    <dbReference type="NCBI Taxonomy" id="504468"/>
    <lineage>
        <taxon>Bacteria</taxon>
        <taxon>Pseudomonadati</taxon>
        <taxon>Pseudomonadota</taxon>
        <taxon>Alphaproteobacteria</taxon>
        <taxon>Acetobacterales</taxon>
        <taxon>Acetobacteraceae</taxon>
        <taxon>Rhodovastum</taxon>
    </lineage>
</organism>
<dbReference type="AlphaFoldDB" id="A0A5M6IV59"/>
<name>A0A5M6IV59_9PROT</name>
<protein>
    <recommendedName>
        <fullName evidence="1">DUF7479 domain-containing protein</fullName>
    </recommendedName>
</protein>
<accession>A0A5M6IV59</accession>
<keyword evidence="3" id="KW-1185">Reference proteome</keyword>
<dbReference type="NCBIfam" id="NF045645">
    <property type="entry name" value="DVU_1557_fam"/>
    <property type="match status" value="1"/>
</dbReference>
<dbReference type="Pfam" id="PF24292">
    <property type="entry name" value="DUF7479"/>
    <property type="match status" value="1"/>
</dbReference>
<dbReference type="Proteomes" id="UP000325255">
    <property type="component" value="Unassembled WGS sequence"/>
</dbReference>
<evidence type="ECO:0000259" key="1">
    <source>
        <dbReference type="Pfam" id="PF24292"/>
    </source>
</evidence>
<comment type="caution">
    <text evidence="2">The sequence shown here is derived from an EMBL/GenBank/DDBJ whole genome shotgun (WGS) entry which is preliminary data.</text>
</comment>
<proteinExistence type="predicted"/>
<feature type="domain" description="DUF7479" evidence="1">
    <location>
        <begin position="15"/>
        <end position="72"/>
    </location>
</feature>
<sequence length="72" mass="7710">MIRPTTLPATATPGLVCAQCDVPLVPGPVEASYLGQSFTVDLPRCPRCGFVYVSEELASGRMLNVEQALEDK</sequence>